<dbReference type="InterPro" id="IPR001279">
    <property type="entry name" value="Metallo-B-lactamas"/>
</dbReference>
<comment type="caution">
    <text evidence="3">The sequence shown here is derived from an EMBL/GenBank/DDBJ whole genome shotgun (WGS) entry which is preliminary data.</text>
</comment>
<dbReference type="EMBL" id="BMXF01000003">
    <property type="protein sequence ID" value="GHB78285.1"/>
    <property type="molecule type" value="Genomic_DNA"/>
</dbReference>
<evidence type="ECO:0000256" key="1">
    <source>
        <dbReference type="SAM" id="Phobius"/>
    </source>
</evidence>
<protein>
    <submittedName>
        <fullName evidence="3">Membrane protein</fullName>
    </submittedName>
</protein>
<dbReference type="AlphaFoldDB" id="A0A8J3GA57"/>
<gene>
    <name evidence="3" type="ORF">GCM10007390_35680</name>
</gene>
<dbReference type="PIRSF" id="PIRSF038896">
    <property type="entry name" value="NAPE-PLD"/>
    <property type="match status" value="1"/>
</dbReference>
<feature type="transmembrane region" description="Helical" evidence="1">
    <location>
        <begin position="7"/>
        <end position="26"/>
    </location>
</feature>
<dbReference type="GO" id="GO:0005737">
    <property type="term" value="C:cytoplasm"/>
    <property type="evidence" value="ECO:0007669"/>
    <property type="project" value="TreeGrafter"/>
</dbReference>
<dbReference type="GO" id="GO:0070290">
    <property type="term" value="F:N-acylphosphatidylethanolamine-specific phospholipase D activity"/>
    <property type="evidence" value="ECO:0007669"/>
    <property type="project" value="InterPro"/>
</dbReference>
<dbReference type="SUPFAM" id="SSF56281">
    <property type="entry name" value="Metallo-hydrolase/oxidoreductase"/>
    <property type="match status" value="1"/>
</dbReference>
<evidence type="ECO:0000313" key="3">
    <source>
        <dbReference type="EMBL" id="GHB78285.1"/>
    </source>
</evidence>
<evidence type="ECO:0000259" key="2">
    <source>
        <dbReference type="Pfam" id="PF12706"/>
    </source>
</evidence>
<reference evidence="3 4" key="1">
    <citation type="journal article" date="2014" name="Int. J. Syst. Evol. Microbiol.">
        <title>Complete genome sequence of Corynebacterium casei LMG S-19264T (=DSM 44701T), isolated from a smear-ripened cheese.</title>
        <authorList>
            <consortium name="US DOE Joint Genome Institute (JGI-PGF)"/>
            <person name="Walter F."/>
            <person name="Albersmeier A."/>
            <person name="Kalinowski J."/>
            <person name="Ruckert C."/>
        </authorList>
    </citation>
    <scope>NUCLEOTIDE SEQUENCE [LARGE SCALE GENOMIC DNA]</scope>
    <source>
        <strain evidence="3 4">KCTC 12866</strain>
    </source>
</reference>
<dbReference type="GO" id="GO:0008270">
    <property type="term" value="F:zinc ion binding"/>
    <property type="evidence" value="ECO:0007669"/>
    <property type="project" value="InterPro"/>
</dbReference>
<keyword evidence="1" id="KW-0812">Transmembrane</keyword>
<dbReference type="InterPro" id="IPR036866">
    <property type="entry name" value="RibonucZ/Hydroxyglut_hydro"/>
</dbReference>
<dbReference type="Proteomes" id="UP000598271">
    <property type="component" value="Unassembled WGS sequence"/>
</dbReference>
<dbReference type="Gene3D" id="3.60.15.10">
    <property type="entry name" value="Ribonuclease Z/Hydroxyacylglutathione hydrolase-like"/>
    <property type="match status" value="1"/>
</dbReference>
<name>A0A8J3GA57_9BACT</name>
<dbReference type="PANTHER" id="PTHR15032">
    <property type="entry name" value="N-ACYL-PHOSPHATIDYLETHANOLAMINE-HYDROLYZING PHOSPHOLIPASE D"/>
    <property type="match status" value="1"/>
</dbReference>
<dbReference type="Pfam" id="PF12706">
    <property type="entry name" value="Lactamase_B_2"/>
    <property type="match status" value="1"/>
</dbReference>
<sequence>MNFLKGFFKYTLLLIIFVGATIFIFVSTSPQFGRAPEGERLARVEASPQYQDGTFVNAIHTSMDMSVDSIVSTLKEFIGAENTRPDQPLPVDFSKNTPDTDSLVHVTWFGHSAVLLEIEGKRILLDPMLGPSASPVPFFAKRFAYREPIDFSQFVNIDAVVISHDHYDHLDYGSIQKLNPNVGHFYVPLGVGGHLERWGVDSAKITELDWWESASAEGITFTATPQRHFSGRGLTDRNSTLWASWVVEGLTHKVYFSGDGGYGPHFKQIGQRFGPFDLAMIECGQYNVKWKDIHLMPEQTMQAFLDLEAKVLMPIHWGAFNLAVHPWTESVERLNRANKSGAFIATPGIGARYPVGTRESTSKWWESLAEF</sequence>
<evidence type="ECO:0000313" key="4">
    <source>
        <dbReference type="Proteomes" id="UP000598271"/>
    </source>
</evidence>
<accession>A0A8J3GA57</accession>
<dbReference type="PANTHER" id="PTHR15032:SF4">
    <property type="entry name" value="N-ACYL-PHOSPHATIDYLETHANOLAMINE-HYDROLYZING PHOSPHOLIPASE D"/>
    <property type="match status" value="1"/>
</dbReference>
<keyword evidence="1" id="KW-1133">Transmembrane helix</keyword>
<dbReference type="RefSeq" id="WP_229581102.1">
    <property type="nucleotide sequence ID" value="NZ_BMXF01000003.1"/>
</dbReference>
<proteinExistence type="predicted"/>
<organism evidence="3 4">
    <name type="scientific">Persicitalea jodogahamensis</name>
    <dbReference type="NCBI Taxonomy" id="402147"/>
    <lineage>
        <taxon>Bacteria</taxon>
        <taxon>Pseudomonadati</taxon>
        <taxon>Bacteroidota</taxon>
        <taxon>Cytophagia</taxon>
        <taxon>Cytophagales</taxon>
        <taxon>Spirosomataceae</taxon>
        <taxon>Persicitalea</taxon>
    </lineage>
</organism>
<dbReference type="InterPro" id="IPR024884">
    <property type="entry name" value="NAPE-PLD"/>
</dbReference>
<keyword evidence="1" id="KW-0472">Membrane</keyword>
<keyword evidence="4" id="KW-1185">Reference proteome</keyword>
<feature type="domain" description="Metallo-beta-lactamase" evidence="2">
    <location>
        <begin position="122"/>
        <end position="317"/>
    </location>
</feature>